<organism evidence="2 3">
    <name type="scientific">Aquamicrobium aerolatum DSM 21857</name>
    <dbReference type="NCBI Taxonomy" id="1121003"/>
    <lineage>
        <taxon>Bacteria</taxon>
        <taxon>Pseudomonadati</taxon>
        <taxon>Pseudomonadota</taxon>
        <taxon>Alphaproteobacteria</taxon>
        <taxon>Hyphomicrobiales</taxon>
        <taxon>Phyllobacteriaceae</taxon>
        <taxon>Aerobium</taxon>
    </lineage>
</organism>
<keyword evidence="3" id="KW-1185">Reference proteome</keyword>
<feature type="compositionally biased region" description="Basic and acidic residues" evidence="1">
    <location>
        <begin position="1"/>
        <end position="24"/>
    </location>
</feature>
<proteinExistence type="predicted"/>
<feature type="region of interest" description="Disordered" evidence="1">
    <location>
        <begin position="1"/>
        <end position="31"/>
    </location>
</feature>
<gene>
    <name evidence="2" type="ORF">SAMN03080618_00605</name>
</gene>
<evidence type="ECO:0000256" key="1">
    <source>
        <dbReference type="SAM" id="MobiDB-lite"/>
    </source>
</evidence>
<reference evidence="3" key="1">
    <citation type="submission" date="2016-10" db="EMBL/GenBank/DDBJ databases">
        <authorList>
            <person name="Varghese N."/>
            <person name="Submissions S."/>
        </authorList>
    </citation>
    <scope>NUCLEOTIDE SEQUENCE [LARGE SCALE GENOMIC DNA]</scope>
    <source>
        <strain evidence="3">DSM 21857</strain>
    </source>
</reference>
<dbReference type="Proteomes" id="UP000242763">
    <property type="component" value="Unassembled WGS sequence"/>
</dbReference>
<accession>A0A1I3IHS8</accession>
<name>A0A1I3IHS8_9HYPH</name>
<evidence type="ECO:0000313" key="2">
    <source>
        <dbReference type="EMBL" id="SFI47548.1"/>
    </source>
</evidence>
<protein>
    <submittedName>
        <fullName evidence="2">Uncharacterized protein</fullName>
    </submittedName>
</protein>
<dbReference type="EMBL" id="FORF01000002">
    <property type="protein sequence ID" value="SFI47548.1"/>
    <property type="molecule type" value="Genomic_DNA"/>
</dbReference>
<dbReference type="AlphaFoldDB" id="A0A1I3IHS8"/>
<sequence length="91" mass="10062">MGLDHSIGDRRFPFHGADGKDRPASIRGDNPQAIGKVALALPTQVCDTMRRDANEKLWIESQTTQQLQPVKQPIRRCGIVSDLELAKPENG</sequence>
<evidence type="ECO:0000313" key="3">
    <source>
        <dbReference type="Proteomes" id="UP000242763"/>
    </source>
</evidence>